<name>A0A0B3SKD4_9RHOB</name>
<dbReference type="Pfam" id="PF05762">
    <property type="entry name" value="VWA_CoxE"/>
    <property type="match status" value="1"/>
</dbReference>
<dbReference type="EMBL" id="JSUQ01000020">
    <property type="protein sequence ID" value="KHQ50994.1"/>
    <property type="molecule type" value="Genomic_DNA"/>
</dbReference>
<evidence type="ECO:0000313" key="2">
    <source>
        <dbReference type="Proteomes" id="UP000030960"/>
    </source>
</evidence>
<dbReference type="PANTHER" id="PTHR39338">
    <property type="entry name" value="BLL5662 PROTEIN-RELATED"/>
    <property type="match status" value="1"/>
</dbReference>
<sequence length="153" mass="16933">MTPEDRLADLGLTLPAPVKLPEGLHLPFSLITVRGDRVLMSGHPAQDRTGRLIGADLHGDAYLFHPRLMRITDALRDRDMLRAAGRLSLMAEGFGGGTDIGEALRTFNRGYVARALNGRTAVLILSDRYCTCPPEAVAEELARLRRRMRRIVC</sequence>
<organism evidence="1 2">
    <name type="scientific">Mameliella alba</name>
    <dbReference type="NCBI Taxonomy" id="561184"/>
    <lineage>
        <taxon>Bacteria</taxon>
        <taxon>Pseudomonadati</taxon>
        <taxon>Pseudomonadota</taxon>
        <taxon>Alphaproteobacteria</taxon>
        <taxon>Rhodobacterales</taxon>
        <taxon>Roseobacteraceae</taxon>
        <taxon>Mameliella</taxon>
    </lineage>
</organism>
<reference evidence="1 2" key="1">
    <citation type="submission" date="2014-10" db="EMBL/GenBank/DDBJ databases">
        <title>Genome sequence of Ponticoccus sp. strain UMTAT08 isolated from clonal culture of toxic dinoflagellate Alexandrium tamiyavanichii.</title>
        <authorList>
            <person name="Gan H.Y."/>
            <person name="Muhd D.-D."/>
            <person name="Mohd Noor M.E."/>
            <person name="Yeong Y.S."/>
            <person name="Usup G."/>
        </authorList>
    </citation>
    <scope>NUCLEOTIDE SEQUENCE [LARGE SCALE GENOMIC DNA]</scope>
    <source>
        <strain evidence="1 2">UMTAT08</strain>
    </source>
</reference>
<evidence type="ECO:0000313" key="1">
    <source>
        <dbReference type="EMBL" id="KHQ50994.1"/>
    </source>
</evidence>
<dbReference type="RefSeq" id="WP_043145140.1">
    <property type="nucleotide sequence ID" value="NZ_JSUQ01000020.1"/>
</dbReference>
<protein>
    <submittedName>
        <fullName evidence="1">Carbon monoxide dehydrogenase E protein</fullName>
    </submittedName>
</protein>
<keyword evidence="2" id="KW-1185">Reference proteome</keyword>
<dbReference type="SUPFAM" id="SSF53300">
    <property type="entry name" value="vWA-like"/>
    <property type="match status" value="1"/>
</dbReference>
<accession>A0A0B3SKD4</accession>
<dbReference type="AlphaFoldDB" id="A0A0B3SKD4"/>
<dbReference type="Proteomes" id="UP000030960">
    <property type="component" value="Unassembled WGS sequence"/>
</dbReference>
<dbReference type="InterPro" id="IPR036465">
    <property type="entry name" value="vWFA_dom_sf"/>
</dbReference>
<dbReference type="PATRIC" id="fig|1515334.3.peg.4392"/>
<comment type="caution">
    <text evidence="1">The sequence shown here is derived from an EMBL/GenBank/DDBJ whole genome shotgun (WGS) entry which is preliminary data.</text>
</comment>
<dbReference type="InterPro" id="IPR008912">
    <property type="entry name" value="Uncharacterised_CoxE"/>
</dbReference>
<proteinExistence type="predicted"/>
<gene>
    <name evidence="1" type="primary">coxE</name>
    <name evidence="1" type="ORF">OA50_04361</name>
</gene>
<dbReference type="PANTHER" id="PTHR39338:SF6">
    <property type="entry name" value="BLL5662 PROTEIN"/>
    <property type="match status" value="1"/>
</dbReference>